<dbReference type="AlphaFoldDB" id="A0A151AKA5"/>
<dbReference type="Proteomes" id="UP000075374">
    <property type="component" value="Unassembled WGS sequence"/>
</dbReference>
<keyword evidence="4" id="KW-0904">Protein phosphatase</keyword>
<dbReference type="GO" id="GO:0004725">
    <property type="term" value="F:protein tyrosine phosphatase activity"/>
    <property type="evidence" value="ECO:0007669"/>
    <property type="project" value="UniProtKB-EC"/>
</dbReference>
<dbReference type="Pfam" id="PF19567">
    <property type="entry name" value="CpsB_CapC"/>
    <property type="match status" value="1"/>
</dbReference>
<organism evidence="6 7">
    <name type="scientific">Clostridium colicanis DSM 13634</name>
    <dbReference type="NCBI Taxonomy" id="1121305"/>
    <lineage>
        <taxon>Bacteria</taxon>
        <taxon>Bacillati</taxon>
        <taxon>Bacillota</taxon>
        <taxon>Clostridia</taxon>
        <taxon>Eubacteriales</taxon>
        <taxon>Clostridiaceae</taxon>
        <taxon>Clostridium</taxon>
    </lineage>
</organism>
<keyword evidence="7" id="KW-1185">Reference proteome</keyword>
<evidence type="ECO:0000256" key="4">
    <source>
        <dbReference type="ARBA" id="ARBA00022912"/>
    </source>
</evidence>
<dbReference type="PANTHER" id="PTHR39181:SF1">
    <property type="entry name" value="TYROSINE-PROTEIN PHOSPHATASE YWQE"/>
    <property type="match status" value="1"/>
</dbReference>
<dbReference type="PANTHER" id="PTHR39181">
    <property type="entry name" value="TYROSINE-PROTEIN PHOSPHATASE YWQE"/>
    <property type="match status" value="1"/>
</dbReference>
<evidence type="ECO:0000256" key="3">
    <source>
        <dbReference type="ARBA" id="ARBA00022801"/>
    </source>
</evidence>
<name>A0A151AKA5_9CLOT</name>
<dbReference type="STRING" id="1121305.CLCOL_23760"/>
<dbReference type="Gene3D" id="3.20.20.140">
    <property type="entry name" value="Metal-dependent hydrolases"/>
    <property type="match status" value="1"/>
</dbReference>
<dbReference type="EC" id="3.1.3.48" evidence="2"/>
<dbReference type="GO" id="GO:0030145">
    <property type="term" value="F:manganese ion binding"/>
    <property type="evidence" value="ECO:0007669"/>
    <property type="project" value="InterPro"/>
</dbReference>
<accession>A0A151AKA5</accession>
<comment type="catalytic activity">
    <reaction evidence="5">
        <text>O-phospho-L-tyrosyl-[protein] + H2O = L-tyrosyl-[protein] + phosphate</text>
        <dbReference type="Rhea" id="RHEA:10684"/>
        <dbReference type="Rhea" id="RHEA-COMP:10136"/>
        <dbReference type="Rhea" id="RHEA-COMP:20101"/>
        <dbReference type="ChEBI" id="CHEBI:15377"/>
        <dbReference type="ChEBI" id="CHEBI:43474"/>
        <dbReference type="ChEBI" id="CHEBI:46858"/>
        <dbReference type="ChEBI" id="CHEBI:61978"/>
        <dbReference type="EC" id="3.1.3.48"/>
    </reaction>
</comment>
<evidence type="ECO:0000256" key="5">
    <source>
        <dbReference type="ARBA" id="ARBA00051722"/>
    </source>
</evidence>
<gene>
    <name evidence="6" type="primary">ywqE</name>
    <name evidence="6" type="ORF">CLCOL_23760</name>
</gene>
<evidence type="ECO:0000256" key="2">
    <source>
        <dbReference type="ARBA" id="ARBA00013064"/>
    </source>
</evidence>
<evidence type="ECO:0000256" key="1">
    <source>
        <dbReference type="ARBA" id="ARBA00005750"/>
    </source>
</evidence>
<protein>
    <recommendedName>
        <fullName evidence="2">protein-tyrosine-phosphatase</fullName>
        <ecNumber evidence="2">3.1.3.48</ecNumber>
    </recommendedName>
</protein>
<dbReference type="EMBL" id="LTBB01000015">
    <property type="protein sequence ID" value="KYH28015.1"/>
    <property type="molecule type" value="Genomic_DNA"/>
</dbReference>
<dbReference type="InterPro" id="IPR016667">
    <property type="entry name" value="Caps_polysacc_synth_CpsB/CapC"/>
</dbReference>
<dbReference type="PIRSF" id="PIRSF016557">
    <property type="entry name" value="Caps_synth_CpsB"/>
    <property type="match status" value="1"/>
</dbReference>
<dbReference type="PATRIC" id="fig|1121305.3.peg.2367"/>
<reference evidence="6 7" key="1">
    <citation type="submission" date="2016-02" db="EMBL/GenBank/DDBJ databases">
        <title>Genome sequence of Clostridium colicanis DSM 13634.</title>
        <authorList>
            <person name="Poehlein A."/>
            <person name="Daniel R."/>
        </authorList>
    </citation>
    <scope>NUCLEOTIDE SEQUENCE [LARGE SCALE GENOMIC DNA]</scope>
    <source>
        <strain evidence="6 7">DSM 13634</strain>
    </source>
</reference>
<comment type="caution">
    <text evidence="6">The sequence shown here is derived from an EMBL/GenBank/DDBJ whole genome shotgun (WGS) entry which is preliminary data.</text>
</comment>
<keyword evidence="3 6" id="KW-0378">Hydrolase</keyword>
<proteinExistence type="inferred from homology"/>
<dbReference type="InterPro" id="IPR016195">
    <property type="entry name" value="Pol/histidinol_Pase-like"/>
</dbReference>
<comment type="similarity">
    <text evidence="1">Belongs to the metallo-dependent hydrolases superfamily. CpsB/CapC family.</text>
</comment>
<evidence type="ECO:0000313" key="6">
    <source>
        <dbReference type="EMBL" id="KYH28015.1"/>
    </source>
</evidence>
<evidence type="ECO:0000313" key="7">
    <source>
        <dbReference type="Proteomes" id="UP000075374"/>
    </source>
</evidence>
<sequence length="260" mass="30024">MIDIHCHILPCIDDGSKDIEMSLKMLKIAEEDGINKIIATPHFYRGYFENDYKEVLKKIEELNTVAKEKNIGVEILPGQEIFLDNYTLQYYKDGIVKGLNDTNYMLIEFSPNTLPSNAIDIIYELKLKGIKPIIAHPERYSYVIDDITLLNRFIEEKCFFQLSSGSITGIFGKKIQKTSMQLIKHGICDFVASDAHSTRRRSPKIKESLEILKKENKLVYDRVINNALALAEKEELPYINKKIVERKSIFSIFRRKATIN</sequence>
<dbReference type="RefSeq" id="WP_061859159.1">
    <property type="nucleotide sequence ID" value="NZ_LTBB01000015.1"/>
</dbReference>
<dbReference type="SUPFAM" id="SSF89550">
    <property type="entry name" value="PHP domain-like"/>
    <property type="match status" value="1"/>
</dbReference>